<dbReference type="InterPro" id="IPR001650">
    <property type="entry name" value="Helicase_C-like"/>
</dbReference>
<dbReference type="Proteomes" id="UP000235036">
    <property type="component" value="Unassembled WGS sequence"/>
</dbReference>
<comment type="caution">
    <text evidence="2">The sequence shown here is derived from an EMBL/GenBank/DDBJ whole genome shotgun (WGS) entry which is preliminary data.</text>
</comment>
<proteinExistence type="predicted"/>
<name>A0A2N6K0K9_FISMU</name>
<evidence type="ECO:0000313" key="2">
    <source>
        <dbReference type="EMBL" id="PLZ87474.1"/>
    </source>
</evidence>
<dbReference type="EMBL" id="NRQW01000402">
    <property type="protein sequence ID" value="PLZ87474.1"/>
    <property type="molecule type" value="Genomic_DNA"/>
</dbReference>
<feature type="domain" description="Helicase C-terminal" evidence="1">
    <location>
        <begin position="2"/>
        <end position="45"/>
    </location>
</feature>
<accession>A0A2N6K0K9</accession>
<sequence>MFYSSLRSDRRREIIQKLQAGQIKVIISTSSLEAGIDLPELDSYII</sequence>
<evidence type="ECO:0000259" key="1">
    <source>
        <dbReference type="Pfam" id="PF00271"/>
    </source>
</evidence>
<reference evidence="2 3" key="1">
    <citation type="submission" date="2017-08" db="EMBL/GenBank/DDBJ databases">
        <title>Genomes of Fischerella (Mastigocladus) sp. strains.</title>
        <authorList>
            <person name="Miller S.R."/>
        </authorList>
    </citation>
    <scope>NUCLEOTIDE SEQUENCE [LARGE SCALE GENOMIC DNA]</scope>
    <source>
        <strain evidence="2 3">CCMEE 5323</strain>
    </source>
</reference>
<dbReference type="Pfam" id="PF00271">
    <property type="entry name" value="Helicase_C"/>
    <property type="match status" value="1"/>
</dbReference>
<dbReference type="AlphaFoldDB" id="A0A2N6K0K9"/>
<organism evidence="2 3">
    <name type="scientific">Fischerella muscicola CCMEE 5323</name>
    <dbReference type="NCBI Taxonomy" id="2019572"/>
    <lineage>
        <taxon>Bacteria</taxon>
        <taxon>Bacillati</taxon>
        <taxon>Cyanobacteriota</taxon>
        <taxon>Cyanophyceae</taxon>
        <taxon>Nostocales</taxon>
        <taxon>Hapalosiphonaceae</taxon>
        <taxon>Fischerella</taxon>
    </lineage>
</organism>
<keyword evidence="3" id="KW-1185">Reference proteome</keyword>
<gene>
    <name evidence="2" type="ORF">CEN44_17380</name>
</gene>
<protein>
    <recommendedName>
        <fullName evidence="1">Helicase C-terminal domain-containing protein</fullName>
    </recommendedName>
</protein>
<dbReference type="InterPro" id="IPR027417">
    <property type="entry name" value="P-loop_NTPase"/>
</dbReference>
<dbReference type="SUPFAM" id="SSF52540">
    <property type="entry name" value="P-loop containing nucleoside triphosphate hydrolases"/>
    <property type="match status" value="1"/>
</dbReference>
<evidence type="ECO:0000313" key="3">
    <source>
        <dbReference type="Proteomes" id="UP000235036"/>
    </source>
</evidence>
<dbReference type="Gene3D" id="3.40.50.300">
    <property type="entry name" value="P-loop containing nucleotide triphosphate hydrolases"/>
    <property type="match status" value="1"/>
</dbReference>